<keyword evidence="2" id="KW-0472">Membrane</keyword>
<reference evidence="3" key="1">
    <citation type="submission" date="2019-05" db="EMBL/GenBank/DDBJ databases">
        <title>Annotation for the trematode Paragonimus heterotremus.</title>
        <authorList>
            <person name="Choi Y.-J."/>
        </authorList>
    </citation>
    <scope>NUCLEOTIDE SEQUENCE</scope>
    <source>
        <strain evidence="3">LC</strain>
    </source>
</reference>
<keyword evidence="2" id="KW-1133">Transmembrane helix</keyword>
<feature type="compositionally biased region" description="Low complexity" evidence="1">
    <location>
        <begin position="321"/>
        <end position="332"/>
    </location>
</feature>
<sequence length="379" mass="40283">MEHKLLRLRESYLRMSPLFPAYISCILLLLFFVQNILLRPHAVVMIKRKISKRSSAQYYISAEDHVENEVKHERLLAETSRLSSSWASLSVSGNEKTESECSSASVSANNSPNHRPNSFSGPLLISVTCSGPACTGANNCCPTQLSSNRGTPTSPTPHFLSSGHASPVASPVSSRVQCYSPSLVSSTSSPTARRPNPGSASPLLISTALCRKRGYLSSGLTGFGSSDDAGREESPDPFMPFRGTKSMRQSDGRNASYSETPQFRWPPGPPLISNPPSPSCNLFATAAGNGTAPSSPSTSSLSSPRLSLTSTVNAFVSSPASSVVSAQSAPAVDNRSVVETSGQDEKSVSSVDEENRAFYSPEILSIRSTNCEVIPGQDS</sequence>
<feature type="compositionally biased region" description="Low complexity" evidence="1">
    <location>
        <begin position="293"/>
        <end position="304"/>
    </location>
</feature>
<feature type="transmembrane region" description="Helical" evidence="2">
    <location>
        <begin position="20"/>
        <end position="38"/>
    </location>
</feature>
<evidence type="ECO:0000313" key="3">
    <source>
        <dbReference type="EMBL" id="KAF5396035.1"/>
    </source>
</evidence>
<dbReference type="Proteomes" id="UP000748531">
    <property type="component" value="Unassembled WGS sequence"/>
</dbReference>
<evidence type="ECO:0000313" key="4">
    <source>
        <dbReference type="Proteomes" id="UP000748531"/>
    </source>
</evidence>
<proteinExistence type="predicted"/>
<keyword evidence="2" id="KW-0812">Transmembrane</keyword>
<protein>
    <submittedName>
        <fullName evidence="3">Uncharacterized protein</fullName>
    </submittedName>
</protein>
<feature type="region of interest" description="Disordered" evidence="1">
    <location>
        <begin position="183"/>
        <end position="202"/>
    </location>
</feature>
<feature type="region of interest" description="Disordered" evidence="1">
    <location>
        <begin position="285"/>
        <end position="304"/>
    </location>
</feature>
<feature type="region of interest" description="Disordered" evidence="1">
    <location>
        <begin position="221"/>
        <end position="269"/>
    </location>
</feature>
<accession>A0A8J4STM5</accession>
<organism evidence="3 4">
    <name type="scientific">Paragonimus heterotremus</name>
    <dbReference type="NCBI Taxonomy" id="100268"/>
    <lineage>
        <taxon>Eukaryota</taxon>
        <taxon>Metazoa</taxon>
        <taxon>Spiralia</taxon>
        <taxon>Lophotrochozoa</taxon>
        <taxon>Platyhelminthes</taxon>
        <taxon>Trematoda</taxon>
        <taxon>Digenea</taxon>
        <taxon>Plagiorchiida</taxon>
        <taxon>Troglotremata</taxon>
        <taxon>Troglotrematidae</taxon>
        <taxon>Paragonimus</taxon>
    </lineage>
</organism>
<evidence type="ECO:0000256" key="1">
    <source>
        <dbReference type="SAM" id="MobiDB-lite"/>
    </source>
</evidence>
<comment type="caution">
    <text evidence="3">The sequence shown here is derived from an EMBL/GenBank/DDBJ whole genome shotgun (WGS) entry which is preliminary data.</text>
</comment>
<feature type="region of interest" description="Disordered" evidence="1">
    <location>
        <begin position="147"/>
        <end position="166"/>
    </location>
</feature>
<dbReference type="EMBL" id="LUCH01009401">
    <property type="protein sequence ID" value="KAF5396035.1"/>
    <property type="molecule type" value="Genomic_DNA"/>
</dbReference>
<dbReference type="AlphaFoldDB" id="A0A8J4STM5"/>
<feature type="compositionally biased region" description="Polar residues" evidence="1">
    <location>
        <begin position="246"/>
        <end position="261"/>
    </location>
</feature>
<name>A0A8J4STM5_9TREM</name>
<evidence type="ECO:0000256" key="2">
    <source>
        <dbReference type="SAM" id="Phobius"/>
    </source>
</evidence>
<gene>
    <name evidence="3" type="ORF">PHET_11302</name>
</gene>
<dbReference type="OrthoDB" id="6273320at2759"/>
<keyword evidence="4" id="KW-1185">Reference proteome</keyword>
<feature type="region of interest" description="Disordered" evidence="1">
    <location>
        <begin position="321"/>
        <end position="354"/>
    </location>
</feature>